<reference evidence="3" key="1">
    <citation type="journal article" date="2019" name="Int. J. Syst. Evol. Microbiol.">
        <title>The Global Catalogue of Microorganisms (GCM) 10K type strain sequencing project: providing services to taxonomists for standard genome sequencing and annotation.</title>
        <authorList>
            <consortium name="The Broad Institute Genomics Platform"/>
            <consortium name="The Broad Institute Genome Sequencing Center for Infectious Disease"/>
            <person name="Wu L."/>
            <person name="Ma J."/>
        </authorList>
    </citation>
    <scope>NUCLEOTIDE SEQUENCE [LARGE SCALE GENOMIC DNA]</scope>
    <source>
        <strain evidence="3">JCM 30331</strain>
    </source>
</reference>
<proteinExistence type="predicted"/>
<gene>
    <name evidence="2" type="ORF">GCM10008955_37770</name>
</gene>
<organism evidence="2 3">
    <name type="scientific">Deinococcus malanensis</name>
    <dbReference type="NCBI Taxonomy" id="1706855"/>
    <lineage>
        <taxon>Bacteria</taxon>
        <taxon>Thermotogati</taxon>
        <taxon>Deinococcota</taxon>
        <taxon>Deinococci</taxon>
        <taxon>Deinococcales</taxon>
        <taxon>Deinococcaceae</taxon>
        <taxon>Deinococcus</taxon>
    </lineage>
</organism>
<keyword evidence="1" id="KW-1133">Transmembrane helix</keyword>
<keyword evidence="1" id="KW-0472">Membrane</keyword>
<evidence type="ECO:0000313" key="2">
    <source>
        <dbReference type="EMBL" id="GGK40431.1"/>
    </source>
</evidence>
<keyword evidence="1" id="KW-0812">Transmembrane</keyword>
<feature type="transmembrane region" description="Helical" evidence="1">
    <location>
        <begin position="6"/>
        <end position="27"/>
    </location>
</feature>
<dbReference type="Proteomes" id="UP000647587">
    <property type="component" value="Unassembled WGS sequence"/>
</dbReference>
<feature type="transmembrane region" description="Helical" evidence="1">
    <location>
        <begin position="67"/>
        <end position="88"/>
    </location>
</feature>
<sequence length="110" mass="11707">MSPAQSFQHPILVLVLLAAAGVLVFGIWRGRPDLGKRAFMGVILTSVVVSLVAGFIPFLPVPPRNQIIYLVTGGTAVIHLISAVPLLVAGNWFQTIKAATETQKSRSVSC</sequence>
<name>A0ABQ2F143_9DEIO</name>
<comment type="caution">
    <text evidence="2">The sequence shown here is derived from an EMBL/GenBank/DDBJ whole genome shotgun (WGS) entry which is preliminary data.</text>
</comment>
<dbReference type="EMBL" id="BMPP01000023">
    <property type="protein sequence ID" value="GGK40431.1"/>
    <property type="molecule type" value="Genomic_DNA"/>
</dbReference>
<evidence type="ECO:0000256" key="1">
    <source>
        <dbReference type="SAM" id="Phobius"/>
    </source>
</evidence>
<keyword evidence="3" id="KW-1185">Reference proteome</keyword>
<accession>A0ABQ2F143</accession>
<feature type="transmembrane region" description="Helical" evidence="1">
    <location>
        <begin position="39"/>
        <end position="61"/>
    </location>
</feature>
<evidence type="ECO:0000313" key="3">
    <source>
        <dbReference type="Proteomes" id="UP000647587"/>
    </source>
</evidence>
<protein>
    <submittedName>
        <fullName evidence="2">Uncharacterized protein</fullName>
    </submittedName>
</protein>
<dbReference type="RefSeq" id="WP_189011581.1">
    <property type="nucleotide sequence ID" value="NZ_BMPP01000023.1"/>
</dbReference>